<evidence type="ECO:0000313" key="2">
    <source>
        <dbReference type="EMBL" id="RXK39805.1"/>
    </source>
</evidence>
<keyword evidence="3" id="KW-1185">Reference proteome</keyword>
<dbReference type="EMBL" id="SDIL01000026">
    <property type="protein sequence ID" value="RXK39805.1"/>
    <property type="molecule type" value="Genomic_DNA"/>
</dbReference>
<accession>A0A4Q1BPH3</accession>
<name>A0A4Q1BPH3_TREME</name>
<evidence type="ECO:0000256" key="1">
    <source>
        <dbReference type="SAM" id="MobiDB-lite"/>
    </source>
</evidence>
<sequence>MSNPGLHQFADTTGASEPTTISRSSTRKRKRSDTQIPGTSLETGPTSTVRDLIETKVLDDPRLKELLFRLAEATGPYSMYNITNSSPNTYHLTNFKDPAKSKMLDFDGSSAPRLSITLEAASTLERSIQDNPSHVEYLFEMLKPANPTKRMTGETGRKMLRIVSRTLTLLLDPEWTADQAYLMSVGTILLASLSKECLLIHLASGPLDYKQIAALITHVEKVKAHNESDCKDQTSG</sequence>
<proteinExistence type="predicted"/>
<gene>
    <name evidence="2" type="ORF">M231_02860</name>
</gene>
<feature type="region of interest" description="Disordered" evidence="1">
    <location>
        <begin position="1"/>
        <end position="46"/>
    </location>
</feature>
<comment type="caution">
    <text evidence="2">The sequence shown here is derived from an EMBL/GenBank/DDBJ whole genome shotgun (WGS) entry which is preliminary data.</text>
</comment>
<dbReference type="VEuPathDB" id="FungiDB:TREMEDRAFT_61508"/>
<dbReference type="Proteomes" id="UP000289152">
    <property type="component" value="Unassembled WGS sequence"/>
</dbReference>
<reference evidence="2 3" key="1">
    <citation type="submission" date="2016-06" db="EMBL/GenBank/DDBJ databases">
        <title>Evolution of pathogenesis and genome organization in the Tremellales.</title>
        <authorList>
            <person name="Cuomo C."/>
            <person name="Litvintseva A."/>
            <person name="Heitman J."/>
            <person name="Chen Y."/>
            <person name="Sun S."/>
            <person name="Springer D."/>
            <person name="Dromer F."/>
            <person name="Young S."/>
            <person name="Zeng Q."/>
            <person name="Chapman S."/>
            <person name="Gujja S."/>
            <person name="Saif S."/>
            <person name="Birren B."/>
        </authorList>
    </citation>
    <scope>NUCLEOTIDE SEQUENCE [LARGE SCALE GENOMIC DNA]</scope>
    <source>
        <strain evidence="2 3">ATCC 28783</strain>
    </source>
</reference>
<feature type="compositionally biased region" description="Polar residues" evidence="1">
    <location>
        <begin position="35"/>
        <end position="46"/>
    </location>
</feature>
<dbReference type="AlphaFoldDB" id="A0A4Q1BPH3"/>
<evidence type="ECO:0000313" key="3">
    <source>
        <dbReference type="Proteomes" id="UP000289152"/>
    </source>
</evidence>
<protein>
    <submittedName>
        <fullName evidence="2">Uncharacterized protein</fullName>
    </submittedName>
</protein>
<organism evidence="2 3">
    <name type="scientific">Tremella mesenterica</name>
    <name type="common">Jelly fungus</name>
    <dbReference type="NCBI Taxonomy" id="5217"/>
    <lineage>
        <taxon>Eukaryota</taxon>
        <taxon>Fungi</taxon>
        <taxon>Dikarya</taxon>
        <taxon>Basidiomycota</taxon>
        <taxon>Agaricomycotina</taxon>
        <taxon>Tremellomycetes</taxon>
        <taxon>Tremellales</taxon>
        <taxon>Tremellaceae</taxon>
        <taxon>Tremella</taxon>
    </lineage>
</organism>
<feature type="compositionally biased region" description="Polar residues" evidence="1">
    <location>
        <begin position="1"/>
        <end position="18"/>
    </location>
</feature>
<dbReference type="InParanoid" id="A0A4Q1BPH3"/>